<evidence type="ECO:0000256" key="1">
    <source>
        <dbReference type="SAM" id="Phobius"/>
    </source>
</evidence>
<keyword evidence="1" id="KW-0812">Transmembrane</keyword>
<accession>A0A8D8MQD4</accession>
<evidence type="ECO:0000313" key="2">
    <source>
        <dbReference type="EMBL" id="CAG6537186.1"/>
    </source>
</evidence>
<dbReference type="EMBL" id="HBUE01216470">
    <property type="protein sequence ID" value="CAG6537186.1"/>
    <property type="molecule type" value="Transcribed_RNA"/>
</dbReference>
<reference evidence="2" key="1">
    <citation type="submission" date="2021-05" db="EMBL/GenBank/DDBJ databases">
        <authorList>
            <person name="Alioto T."/>
            <person name="Alioto T."/>
            <person name="Gomez Garrido J."/>
        </authorList>
    </citation>
    <scope>NUCLEOTIDE SEQUENCE</scope>
</reference>
<dbReference type="EMBL" id="HBUE01323022">
    <property type="protein sequence ID" value="CAG6589189.1"/>
    <property type="molecule type" value="Transcribed_RNA"/>
</dbReference>
<protein>
    <submittedName>
        <fullName evidence="2">(northern house mosquito) hypothetical protein</fullName>
    </submittedName>
</protein>
<dbReference type="AlphaFoldDB" id="A0A8D8MQD4"/>
<name>A0A8D8MQD4_CULPI</name>
<proteinExistence type="predicted"/>
<feature type="transmembrane region" description="Helical" evidence="1">
    <location>
        <begin position="82"/>
        <end position="101"/>
    </location>
</feature>
<organism evidence="2">
    <name type="scientific">Culex pipiens</name>
    <name type="common">House mosquito</name>
    <dbReference type="NCBI Taxonomy" id="7175"/>
    <lineage>
        <taxon>Eukaryota</taxon>
        <taxon>Metazoa</taxon>
        <taxon>Ecdysozoa</taxon>
        <taxon>Arthropoda</taxon>
        <taxon>Hexapoda</taxon>
        <taxon>Insecta</taxon>
        <taxon>Pterygota</taxon>
        <taxon>Neoptera</taxon>
        <taxon>Endopterygota</taxon>
        <taxon>Diptera</taxon>
        <taxon>Nematocera</taxon>
        <taxon>Culicoidea</taxon>
        <taxon>Culicidae</taxon>
        <taxon>Culicinae</taxon>
        <taxon>Culicini</taxon>
        <taxon>Culex</taxon>
        <taxon>Culex</taxon>
    </lineage>
</organism>
<sequence>MMMHSSPPLAFVLLPILDAQSSNHNFSQHTRDISNLAHFRFHAKRPRPVQRQNPTTFSSDSIAKFAVRKAQNRVKRQRERKITFTFFDSCFLFFLSLTLSYSRSIPNYRY</sequence>
<keyword evidence="1" id="KW-0472">Membrane</keyword>
<keyword evidence="1" id="KW-1133">Transmembrane helix</keyword>